<gene>
    <name evidence="1" type="ORF">KHLLAP_LOCUS5211</name>
</gene>
<sequence length="267" mass="28809">MRQSRLVAFQVASLSLVFLTIWAGFHSLASESWTPWRRIGLHPSGSDIQEVADSAPELVDGLVEAEQSGKEHQLEPVDKDPPFNTTPFITAVLDSADTTLPRLECPAPNTTRYGYLKAVGPDEISVDLRYFFALDLRQSVEVIPRLLGSIVEAIRFLGPSACGLSNVEGHSEDGTLEILHALQPELAELGIAYYVRSSALDPATGERITRLAQLGNLALAPLVSPGAIPPAALTRRSLPVPVPDSNTTIVFLNDVAACVTDILELVH</sequence>
<protein>
    <submittedName>
        <fullName evidence="1">Uu.00g121370.m01.CDS01</fullName>
    </submittedName>
</protein>
<dbReference type="InterPro" id="IPR021047">
    <property type="entry name" value="Mannosyltransferase_CMT1"/>
</dbReference>
<reference evidence="1" key="1">
    <citation type="submission" date="2023-10" db="EMBL/GenBank/DDBJ databases">
        <authorList>
            <person name="Hackl T."/>
        </authorList>
    </citation>
    <scope>NUCLEOTIDE SEQUENCE</scope>
</reference>
<dbReference type="EMBL" id="CAUWAG010000007">
    <property type="protein sequence ID" value="CAJ2504743.1"/>
    <property type="molecule type" value="Genomic_DNA"/>
</dbReference>
<name>A0AAI8VH14_9PEZI</name>
<dbReference type="PANTHER" id="PTHR34144:SF5">
    <property type="entry name" value="ALPHA-1,3-MANNOSYLTRANSFERASE CMT1"/>
    <property type="match status" value="1"/>
</dbReference>
<dbReference type="PANTHER" id="PTHR34144">
    <property type="entry name" value="CHROMOSOME 8, WHOLE GENOME SHOTGUN SEQUENCE"/>
    <property type="match status" value="1"/>
</dbReference>
<dbReference type="Pfam" id="PF11735">
    <property type="entry name" value="CAP59_mtransfer"/>
    <property type="match status" value="1"/>
</dbReference>
<evidence type="ECO:0000313" key="2">
    <source>
        <dbReference type="Proteomes" id="UP001295740"/>
    </source>
</evidence>
<organism evidence="1 2">
    <name type="scientific">Anthostomella pinea</name>
    <dbReference type="NCBI Taxonomy" id="933095"/>
    <lineage>
        <taxon>Eukaryota</taxon>
        <taxon>Fungi</taxon>
        <taxon>Dikarya</taxon>
        <taxon>Ascomycota</taxon>
        <taxon>Pezizomycotina</taxon>
        <taxon>Sordariomycetes</taxon>
        <taxon>Xylariomycetidae</taxon>
        <taxon>Xylariales</taxon>
        <taxon>Xylariaceae</taxon>
        <taxon>Anthostomella</taxon>
    </lineage>
</organism>
<comment type="caution">
    <text evidence="1">The sequence shown here is derived from an EMBL/GenBank/DDBJ whole genome shotgun (WGS) entry which is preliminary data.</text>
</comment>
<dbReference type="Proteomes" id="UP001295740">
    <property type="component" value="Unassembled WGS sequence"/>
</dbReference>
<keyword evidence="2" id="KW-1185">Reference proteome</keyword>
<proteinExistence type="predicted"/>
<dbReference type="AlphaFoldDB" id="A0AAI8VH14"/>
<accession>A0AAI8VH14</accession>
<evidence type="ECO:0000313" key="1">
    <source>
        <dbReference type="EMBL" id="CAJ2504743.1"/>
    </source>
</evidence>